<protein>
    <submittedName>
        <fullName evidence="5">WD40 repeat-containing protein</fullName>
    </submittedName>
</protein>
<dbReference type="PANTHER" id="PTHR18763">
    <property type="entry name" value="WD-REPEAT PROTEIN 18"/>
    <property type="match status" value="1"/>
</dbReference>
<feature type="region of interest" description="Disordered" evidence="4">
    <location>
        <begin position="346"/>
        <end position="380"/>
    </location>
</feature>
<evidence type="ECO:0000256" key="2">
    <source>
        <dbReference type="ARBA" id="ARBA00022737"/>
    </source>
</evidence>
<dbReference type="AlphaFoldDB" id="D3BSJ3"/>
<organism evidence="5 6">
    <name type="scientific">Heterostelium pallidum (strain ATCC 26659 / Pp 5 / PN500)</name>
    <name type="common">Cellular slime mold</name>
    <name type="synonym">Polysphondylium pallidum</name>
    <dbReference type="NCBI Taxonomy" id="670386"/>
    <lineage>
        <taxon>Eukaryota</taxon>
        <taxon>Amoebozoa</taxon>
        <taxon>Evosea</taxon>
        <taxon>Eumycetozoa</taxon>
        <taxon>Dictyostelia</taxon>
        <taxon>Acytosteliales</taxon>
        <taxon>Acytosteliaceae</taxon>
        <taxon>Heterostelium</taxon>
    </lineage>
</organism>
<evidence type="ECO:0000256" key="4">
    <source>
        <dbReference type="SAM" id="MobiDB-lite"/>
    </source>
</evidence>
<keyword evidence="6" id="KW-1185">Reference proteome</keyword>
<dbReference type="PRINTS" id="PR00320">
    <property type="entry name" value="GPROTEINBRPT"/>
</dbReference>
<evidence type="ECO:0000313" key="6">
    <source>
        <dbReference type="Proteomes" id="UP000001396"/>
    </source>
</evidence>
<dbReference type="InterPro" id="IPR020472">
    <property type="entry name" value="WD40_PAC1"/>
</dbReference>
<feature type="repeat" description="WD" evidence="3">
    <location>
        <begin position="57"/>
        <end position="92"/>
    </location>
</feature>
<dbReference type="InterPro" id="IPR015943">
    <property type="entry name" value="WD40/YVTN_repeat-like_dom_sf"/>
</dbReference>
<dbReference type="PROSITE" id="PS50294">
    <property type="entry name" value="WD_REPEATS_REGION"/>
    <property type="match status" value="2"/>
</dbReference>
<keyword evidence="1 3" id="KW-0853">WD repeat</keyword>
<keyword evidence="2" id="KW-0677">Repeat</keyword>
<dbReference type="InterPro" id="IPR036322">
    <property type="entry name" value="WD40_repeat_dom_sf"/>
</dbReference>
<dbReference type="Pfam" id="PF00400">
    <property type="entry name" value="WD40"/>
    <property type="match status" value="3"/>
</dbReference>
<evidence type="ECO:0000313" key="5">
    <source>
        <dbReference type="EMBL" id="EFA75458.1"/>
    </source>
</evidence>
<dbReference type="FunCoup" id="D3BSJ3">
    <property type="interactions" value="385"/>
</dbReference>
<feature type="compositionally biased region" description="Low complexity" evidence="4">
    <location>
        <begin position="565"/>
        <end position="578"/>
    </location>
</feature>
<feature type="compositionally biased region" description="Low complexity" evidence="4">
    <location>
        <begin position="528"/>
        <end position="538"/>
    </location>
</feature>
<feature type="compositionally biased region" description="Low complexity" evidence="4">
    <location>
        <begin position="496"/>
        <end position="519"/>
    </location>
</feature>
<comment type="caution">
    <text evidence="5">The sequence shown here is derived from an EMBL/GenBank/DDBJ whole genome shotgun (WGS) entry which is preliminary data.</text>
</comment>
<dbReference type="GO" id="GO:0005656">
    <property type="term" value="C:nuclear pre-replicative complex"/>
    <property type="evidence" value="ECO:0007669"/>
    <property type="project" value="TreeGrafter"/>
</dbReference>
<accession>D3BSJ3</accession>
<feature type="compositionally biased region" description="Polar residues" evidence="4">
    <location>
        <begin position="552"/>
        <end position="564"/>
    </location>
</feature>
<feature type="compositionally biased region" description="Low complexity" evidence="4">
    <location>
        <begin position="460"/>
        <end position="483"/>
    </location>
</feature>
<reference evidence="5 6" key="1">
    <citation type="journal article" date="2011" name="Genome Res.">
        <title>Phylogeny-wide analysis of social amoeba genomes highlights ancient origins for complex intercellular communication.</title>
        <authorList>
            <person name="Heidel A.J."/>
            <person name="Lawal H.M."/>
            <person name="Felder M."/>
            <person name="Schilde C."/>
            <person name="Helps N.R."/>
            <person name="Tunggal B."/>
            <person name="Rivero F."/>
            <person name="John U."/>
            <person name="Schleicher M."/>
            <person name="Eichinger L."/>
            <person name="Platzer M."/>
            <person name="Noegel A.A."/>
            <person name="Schaap P."/>
            <person name="Gloeckner G."/>
        </authorList>
    </citation>
    <scope>NUCLEOTIDE SEQUENCE [LARGE SCALE GENOMIC DNA]</scope>
    <source>
        <strain evidence="6">ATCC 26659 / Pp 5 / PN500</strain>
    </source>
</reference>
<dbReference type="GO" id="GO:0120330">
    <property type="term" value="C:rixosome complex"/>
    <property type="evidence" value="ECO:0007669"/>
    <property type="project" value="TreeGrafter"/>
</dbReference>
<dbReference type="GO" id="GO:0006364">
    <property type="term" value="P:rRNA processing"/>
    <property type="evidence" value="ECO:0007669"/>
    <property type="project" value="TreeGrafter"/>
</dbReference>
<name>D3BSJ3_HETP5</name>
<dbReference type="InParanoid" id="D3BSJ3"/>
<sequence length="585" mass="63615">MVHFYSWRKDQPLHKTPIQERSGPIAASSDANYVAMGSHGGSVYIWEASTGALLRVFEAHYSKITAVTFTKDDSFLLTGGDDGVINCWSLESILDREQTVLRVKQSFSDHALGITAIHCGYGGFNSRFYSVSLDRTCRVWDLVQGKSIASIVYPTYLTTVTVDAAETSVYVGGGDGIIYQTDLVNLNQSVSPLESGGNGNNQQSFVSQTSSEMSSQMKKIFIGHTKPLTTLALSMDGSLLVSGATDGSVNIWDTYSRQIVRSLTNIKGSISSIIVTMKPIDLLNINMSGDNRKNYDPLHPFEKFISPVDAKQPLQAKLKSIQQPNSYSTQQLQQSYNPFQSHLNLSLNQQSSSSSSSSSKVVNNNVNSNNNSSNNSNEEISKLKSEIEELKKVNKNLLDRIVTQTVKEGDVMPSVSTVKQQLNKMKEVTEKANKNMTKATAKAAAKVSKVIAPIVDTPTKVKAAPATSVTTTTTEQPTSTNNNKSKKRNQQKKEQPQQTSTTTTSTTTTTATNPKPAASKLKESKNNTATTTTTTQTTPKVPKKSNPIKDTVISSNTTSTPVVANNSSTTNNKGYTKTTKLKSLR</sequence>
<dbReference type="PANTHER" id="PTHR18763:SF0">
    <property type="entry name" value="WD REPEAT-CONTAINING PROTEIN 18"/>
    <property type="match status" value="1"/>
</dbReference>
<feature type="region of interest" description="Disordered" evidence="4">
    <location>
        <begin position="460"/>
        <end position="585"/>
    </location>
</feature>
<feature type="repeat" description="WD" evidence="3">
    <location>
        <begin position="221"/>
        <end position="262"/>
    </location>
</feature>
<dbReference type="STRING" id="670386.D3BSJ3"/>
<dbReference type="InterPro" id="IPR001680">
    <property type="entry name" value="WD40_rpt"/>
</dbReference>
<feature type="compositionally biased region" description="Low complexity" evidence="4">
    <location>
        <begin position="346"/>
        <end position="378"/>
    </location>
</feature>
<dbReference type="InterPro" id="IPR045227">
    <property type="entry name" value="WDR18/Ipi3/RID3"/>
</dbReference>
<dbReference type="PROSITE" id="PS50082">
    <property type="entry name" value="WD_REPEATS_2"/>
    <property type="match status" value="2"/>
</dbReference>
<dbReference type="EMBL" id="ADBJ01000054">
    <property type="protein sequence ID" value="EFA75458.1"/>
    <property type="molecule type" value="Genomic_DNA"/>
</dbReference>
<dbReference type="Gene3D" id="2.130.10.10">
    <property type="entry name" value="YVTN repeat-like/Quinoprotein amine dehydrogenase"/>
    <property type="match status" value="2"/>
</dbReference>
<dbReference type="OMA" id="ACHIWEL"/>
<gene>
    <name evidence="5" type="primary">wdr18</name>
    <name evidence="5" type="ORF">PPL_10962</name>
</gene>
<dbReference type="GeneID" id="31366431"/>
<dbReference type="RefSeq" id="XP_020427592.1">
    <property type="nucleotide sequence ID" value="XM_020581722.1"/>
</dbReference>
<evidence type="ECO:0000256" key="3">
    <source>
        <dbReference type="PROSITE-ProRule" id="PRU00221"/>
    </source>
</evidence>
<evidence type="ECO:0000256" key="1">
    <source>
        <dbReference type="ARBA" id="ARBA00022574"/>
    </source>
</evidence>
<dbReference type="GO" id="GO:0006261">
    <property type="term" value="P:DNA-templated DNA replication"/>
    <property type="evidence" value="ECO:0007669"/>
    <property type="project" value="TreeGrafter"/>
</dbReference>
<dbReference type="Proteomes" id="UP000001396">
    <property type="component" value="Unassembled WGS sequence"/>
</dbReference>
<proteinExistence type="predicted"/>
<dbReference type="SUPFAM" id="SSF50978">
    <property type="entry name" value="WD40 repeat-like"/>
    <property type="match status" value="1"/>
</dbReference>
<dbReference type="SMART" id="SM00320">
    <property type="entry name" value="WD40"/>
    <property type="match status" value="5"/>
</dbReference>